<name>Q13ML5_PARXL</name>
<dbReference type="EMBL" id="CP000271">
    <property type="protein sequence ID" value="ABE34674.1"/>
    <property type="molecule type" value="Genomic_DNA"/>
</dbReference>
<evidence type="ECO:0000313" key="2">
    <source>
        <dbReference type="Proteomes" id="UP000001817"/>
    </source>
</evidence>
<dbReference type="STRING" id="266265.Bxe_B1285"/>
<dbReference type="KEGG" id="bxe:Bxe_B1285"/>
<organism evidence="1 2">
    <name type="scientific">Paraburkholderia xenovorans (strain LB400)</name>
    <dbReference type="NCBI Taxonomy" id="266265"/>
    <lineage>
        <taxon>Bacteria</taxon>
        <taxon>Pseudomonadati</taxon>
        <taxon>Pseudomonadota</taxon>
        <taxon>Betaproteobacteria</taxon>
        <taxon>Burkholderiales</taxon>
        <taxon>Burkholderiaceae</taxon>
        <taxon>Paraburkholderia</taxon>
    </lineage>
</organism>
<gene>
    <name evidence="1" type="ORF">Bxe_B1285</name>
</gene>
<sequence length="79" mass="8872">MDMQRMLSQIGTSKFGTNSLKMITKYMEEVIENSSVSANGKDLIYQFSRNIGENVDGVATNTIKLFFDSKGRVRTAFPL</sequence>
<dbReference type="AlphaFoldDB" id="Q13ML5"/>
<reference evidence="1 2" key="1">
    <citation type="journal article" date="2006" name="Proc. Natl. Acad. Sci. U.S.A.">
        <title>Burkholderia xenovorans LB400 harbors a multi-replicon, 9.73-Mbp genome shaped for versatility.</title>
        <authorList>
            <person name="Chain P.S."/>
            <person name="Denef V.J."/>
            <person name="Konstantinidis K.T."/>
            <person name="Vergez L.M."/>
            <person name="Agullo L."/>
            <person name="Reyes V.L."/>
            <person name="Hauser L."/>
            <person name="Cordova M."/>
            <person name="Gomez L."/>
            <person name="Gonzalez M."/>
            <person name="Land M."/>
            <person name="Lao V."/>
            <person name="Larimer F."/>
            <person name="LiPuma J.J."/>
            <person name="Mahenthiralingam E."/>
            <person name="Malfatti S.A."/>
            <person name="Marx C.J."/>
            <person name="Parnell J.J."/>
            <person name="Ramette A."/>
            <person name="Richardson P."/>
            <person name="Seeger M."/>
            <person name="Smith D."/>
            <person name="Spilker T."/>
            <person name="Sul W.J."/>
            <person name="Tsoi T.V."/>
            <person name="Ulrich L.E."/>
            <person name="Zhulin I.B."/>
            <person name="Tiedje J.M."/>
        </authorList>
    </citation>
    <scope>NUCLEOTIDE SEQUENCE [LARGE SCALE GENOMIC DNA]</scope>
    <source>
        <strain evidence="1 2">LB400</strain>
    </source>
</reference>
<proteinExistence type="predicted"/>
<accession>Q13ML5</accession>
<keyword evidence="2" id="KW-1185">Reference proteome</keyword>
<evidence type="ECO:0000313" key="1">
    <source>
        <dbReference type="EMBL" id="ABE34674.1"/>
    </source>
</evidence>
<protein>
    <submittedName>
        <fullName evidence="1">Uncharacterized protein</fullName>
    </submittedName>
</protein>
<dbReference type="Proteomes" id="UP000001817">
    <property type="component" value="Chromosome 2"/>
</dbReference>